<feature type="non-terminal residue" evidence="1">
    <location>
        <position position="113"/>
    </location>
</feature>
<accession>X0U5L2</accession>
<protein>
    <submittedName>
        <fullName evidence="1">Uncharacterized protein</fullName>
    </submittedName>
</protein>
<proteinExistence type="predicted"/>
<sequence>MKTLIPSELRIGNYIIINIGGNFKDKEVTVTGINLEKISFISYITDNLYSDKFKALYCYLKGIPLTEEWFLKFGFEKHVNKSAYDVRYVKDKVAIYRNYDGKYLFIYDFDHND</sequence>
<organism evidence="1">
    <name type="scientific">marine sediment metagenome</name>
    <dbReference type="NCBI Taxonomy" id="412755"/>
    <lineage>
        <taxon>unclassified sequences</taxon>
        <taxon>metagenomes</taxon>
        <taxon>ecological metagenomes</taxon>
    </lineage>
</organism>
<gene>
    <name evidence="1" type="ORF">S01H1_43566</name>
</gene>
<evidence type="ECO:0000313" key="1">
    <source>
        <dbReference type="EMBL" id="GAG00865.1"/>
    </source>
</evidence>
<dbReference type="AlphaFoldDB" id="X0U5L2"/>
<comment type="caution">
    <text evidence="1">The sequence shown here is derived from an EMBL/GenBank/DDBJ whole genome shotgun (WGS) entry which is preliminary data.</text>
</comment>
<dbReference type="EMBL" id="BARS01027758">
    <property type="protein sequence ID" value="GAG00865.1"/>
    <property type="molecule type" value="Genomic_DNA"/>
</dbReference>
<name>X0U5L2_9ZZZZ</name>
<reference evidence="1" key="1">
    <citation type="journal article" date="2014" name="Front. Microbiol.">
        <title>High frequency of phylogenetically diverse reductive dehalogenase-homologous genes in deep subseafloor sedimentary metagenomes.</title>
        <authorList>
            <person name="Kawai M."/>
            <person name="Futagami T."/>
            <person name="Toyoda A."/>
            <person name="Takaki Y."/>
            <person name="Nishi S."/>
            <person name="Hori S."/>
            <person name="Arai W."/>
            <person name="Tsubouchi T."/>
            <person name="Morono Y."/>
            <person name="Uchiyama I."/>
            <person name="Ito T."/>
            <person name="Fujiyama A."/>
            <person name="Inagaki F."/>
            <person name="Takami H."/>
        </authorList>
    </citation>
    <scope>NUCLEOTIDE SEQUENCE</scope>
    <source>
        <strain evidence="1">Expedition CK06-06</strain>
    </source>
</reference>